<feature type="compositionally biased region" description="Low complexity" evidence="1">
    <location>
        <begin position="50"/>
        <end position="59"/>
    </location>
</feature>
<proteinExistence type="predicted"/>
<dbReference type="AlphaFoldDB" id="A0A8S3WYJ0"/>
<evidence type="ECO:0000256" key="1">
    <source>
        <dbReference type="SAM" id="MobiDB-lite"/>
    </source>
</evidence>
<reference evidence="2" key="1">
    <citation type="submission" date="2021-04" db="EMBL/GenBank/DDBJ databases">
        <authorList>
            <person name="Tunstrom K."/>
        </authorList>
    </citation>
    <scope>NUCLEOTIDE SEQUENCE</scope>
</reference>
<dbReference type="Proteomes" id="UP000691718">
    <property type="component" value="Unassembled WGS sequence"/>
</dbReference>
<organism evidence="2 3">
    <name type="scientific">Parnassius apollo</name>
    <name type="common">Apollo butterfly</name>
    <name type="synonym">Papilio apollo</name>
    <dbReference type="NCBI Taxonomy" id="110799"/>
    <lineage>
        <taxon>Eukaryota</taxon>
        <taxon>Metazoa</taxon>
        <taxon>Ecdysozoa</taxon>
        <taxon>Arthropoda</taxon>
        <taxon>Hexapoda</taxon>
        <taxon>Insecta</taxon>
        <taxon>Pterygota</taxon>
        <taxon>Neoptera</taxon>
        <taxon>Endopterygota</taxon>
        <taxon>Lepidoptera</taxon>
        <taxon>Glossata</taxon>
        <taxon>Ditrysia</taxon>
        <taxon>Papilionoidea</taxon>
        <taxon>Papilionidae</taxon>
        <taxon>Parnassiinae</taxon>
        <taxon>Parnassini</taxon>
        <taxon>Parnassius</taxon>
        <taxon>Parnassius</taxon>
    </lineage>
</organism>
<feature type="compositionally biased region" description="Basic and acidic residues" evidence="1">
    <location>
        <begin position="39"/>
        <end position="49"/>
    </location>
</feature>
<feature type="region of interest" description="Disordered" evidence="1">
    <location>
        <begin position="39"/>
        <end position="59"/>
    </location>
</feature>
<gene>
    <name evidence="2" type="ORF">PAPOLLO_LOCUS12054</name>
</gene>
<keyword evidence="3" id="KW-1185">Reference proteome</keyword>
<comment type="caution">
    <text evidence="2">The sequence shown here is derived from an EMBL/GenBank/DDBJ whole genome shotgun (WGS) entry which is preliminary data.</text>
</comment>
<name>A0A8S3WYJ0_PARAO</name>
<protein>
    <submittedName>
        <fullName evidence="2">(apollo) hypothetical protein</fullName>
    </submittedName>
</protein>
<sequence length="94" mass="10307">MNRQGKAYNIGIVQCYVTDVTAKRFSALRRGAGGNRVVRGGEWRGEPGARGRSASIPSRAPAPIARAAPSAPHCYFTRRNLPVPVPKKDRDQKY</sequence>
<evidence type="ECO:0000313" key="2">
    <source>
        <dbReference type="EMBL" id="CAG4991006.1"/>
    </source>
</evidence>
<dbReference type="EMBL" id="CAJQZP010000881">
    <property type="protein sequence ID" value="CAG4991006.1"/>
    <property type="molecule type" value="Genomic_DNA"/>
</dbReference>
<evidence type="ECO:0000313" key="3">
    <source>
        <dbReference type="Proteomes" id="UP000691718"/>
    </source>
</evidence>
<accession>A0A8S3WYJ0</accession>